<proteinExistence type="inferred from homology"/>
<evidence type="ECO:0000313" key="4">
    <source>
        <dbReference type="EMBL" id="QUT04271.1"/>
    </source>
</evidence>
<dbReference type="InterPro" id="IPR002053">
    <property type="entry name" value="Glyco_hydro_25"/>
</dbReference>
<organism evidence="4 5">
    <name type="scientific">Sphingobium phenoxybenzoativorans</name>
    <dbReference type="NCBI Taxonomy" id="1592790"/>
    <lineage>
        <taxon>Bacteria</taxon>
        <taxon>Pseudomonadati</taxon>
        <taxon>Pseudomonadota</taxon>
        <taxon>Alphaproteobacteria</taxon>
        <taxon>Sphingomonadales</taxon>
        <taxon>Sphingomonadaceae</taxon>
        <taxon>Sphingobium</taxon>
    </lineage>
</organism>
<dbReference type="PANTHER" id="PTHR34135:SF2">
    <property type="entry name" value="LYSOZYME"/>
    <property type="match status" value="1"/>
</dbReference>
<evidence type="ECO:0000313" key="5">
    <source>
        <dbReference type="Proteomes" id="UP000681425"/>
    </source>
</evidence>
<reference evidence="4" key="1">
    <citation type="submission" date="2021-04" db="EMBL/GenBank/DDBJ databases">
        <title>Isolation of p-tert-butylphenol degrading bacteria Sphingobium phenoxybenzoativorans Tas13 from active sludge.</title>
        <authorList>
            <person name="Li Y."/>
        </authorList>
    </citation>
    <scope>NUCLEOTIDE SEQUENCE</scope>
    <source>
        <strain evidence="4">Tas13</strain>
    </source>
</reference>
<dbReference type="Gene3D" id="3.20.20.80">
    <property type="entry name" value="Glycosidases"/>
    <property type="match status" value="1"/>
</dbReference>
<dbReference type="SUPFAM" id="SSF51445">
    <property type="entry name" value="(Trans)glycosidases"/>
    <property type="match status" value="1"/>
</dbReference>
<dbReference type="PROSITE" id="PS51904">
    <property type="entry name" value="GLYCOSYL_HYDROL_F25_2"/>
    <property type="match status" value="1"/>
</dbReference>
<dbReference type="SMART" id="SM00641">
    <property type="entry name" value="Glyco_25"/>
    <property type="match status" value="1"/>
</dbReference>
<keyword evidence="2 4" id="KW-0378">Hydrolase</keyword>
<evidence type="ECO:0000256" key="2">
    <source>
        <dbReference type="ARBA" id="ARBA00022801"/>
    </source>
</evidence>
<comment type="similarity">
    <text evidence="1">Belongs to the glycosyl hydrolase 25 family.</text>
</comment>
<evidence type="ECO:0000256" key="1">
    <source>
        <dbReference type="ARBA" id="ARBA00010646"/>
    </source>
</evidence>
<dbReference type="RefSeq" id="WP_212608114.1">
    <property type="nucleotide sequence ID" value="NZ_CP073910.1"/>
</dbReference>
<dbReference type="GO" id="GO:0003796">
    <property type="term" value="F:lysozyme activity"/>
    <property type="evidence" value="ECO:0007669"/>
    <property type="project" value="InterPro"/>
</dbReference>
<dbReference type="KEGG" id="spph:KFK14_14390"/>
<accession>A0A975Q054</accession>
<name>A0A975Q054_9SPHN</name>
<dbReference type="GO" id="GO:0016998">
    <property type="term" value="P:cell wall macromolecule catabolic process"/>
    <property type="evidence" value="ECO:0007669"/>
    <property type="project" value="InterPro"/>
</dbReference>
<evidence type="ECO:0000256" key="3">
    <source>
        <dbReference type="ARBA" id="ARBA00023295"/>
    </source>
</evidence>
<dbReference type="GO" id="GO:0016052">
    <property type="term" value="P:carbohydrate catabolic process"/>
    <property type="evidence" value="ECO:0007669"/>
    <property type="project" value="TreeGrafter"/>
</dbReference>
<dbReference type="AlphaFoldDB" id="A0A975Q054"/>
<dbReference type="EMBL" id="CP073910">
    <property type="protein sequence ID" value="QUT04271.1"/>
    <property type="molecule type" value="Genomic_DNA"/>
</dbReference>
<dbReference type="Proteomes" id="UP000681425">
    <property type="component" value="Chromosome"/>
</dbReference>
<gene>
    <name evidence="4" type="ORF">KFK14_14390</name>
</gene>
<dbReference type="InterPro" id="IPR018077">
    <property type="entry name" value="Glyco_hydro_fam25_subgr"/>
</dbReference>
<sequence>MARTTYRGTLFRAGLALILLAMLASAAWVYAGRWEPSRGDYPVQGVSVDSTSGAIDWGTLHASHADFAYIRASAGAAYRDPAFAANWAGARKVGLRYGAMHDFSLCAPAADQATMFVTTVPRDNAALPPVVRLAFNPDCGKRPSRDSVLASLNTFLNLIEAHSGKTAVVRMSKDFNDLYDVGGGIYRTLWLDRNFLKPDYAGRAWVMWTASNMRRLDGVDAPVEWDVVAP</sequence>
<dbReference type="GO" id="GO:0009253">
    <property type="term" value="P:peptidoglycan catabolic process"/>
    <property type="evidence" value="ECO:0007669"/>
    <property type="project" value="InterPro"/>
</dbReference>
<dbReference type="InterPro" id="IPR017853">
    <property type="entry name" value="GH"/>
</dbReference>
<dbReference type="Pfam" id="PF01183">
    <property type="entry name" value="Glyco_hydro_25"/>
    <property type="match status" value="1"/>
</dbReference>
<keyword evidence="3" id="KW-0326">Glycosidase</keyword>
<keyword evidence="5" id="KW-1185">Reference proteome</keyword>
<protein>
    <submittedName>
        <fullName evidence="4">Glycoside hydrolase family 25</fullName>
    </submittedName>
</protein>
<dbReference type="PANTHER" id="PTHR34135">
    <property type="entry name" value="LYSOZYME"/>
    <property type="match status" value="1"/>
</dbReference>